<dbReference type="OrthoDB" id="3247418at2759"/>
<dbReference type="RefSeq" id="XP_007405057.1">
    <property type="nucleotide sequence ID" value="XM_007404995.1"/>
</dbReference>
<protein>
    <recommendedName>
        <fullName evidence="3">DUF4218 domain-containing protein</fullName>
    </recommendedName>
</protein>
<evidence type="ECO:0008006" key="3">
    <source>
        <dbReference type="Google" id="ProtNLM"/>
    </source>
</evidence>
<evidence type="ECO:0000313" key="1">
    <source>
        <dbReference type="EMBL" id="EGG11422.1"/>
    </source>
</evidence>
<dbReference type="InParanoid" id="F4R825"/>
<dbReference type="PANTHER" id="PTHR46579">
    <property type="entry name" value="F5/8 TYPE C DOMAIN-CONTAINING PROTEIN-RELATED"/>
    <property type="match status" value="1"/>
</dbReference>
<evidence type="ECO:0000313" key="2">
    <source>
        <dbReference type="Proteomes" id="UP000001072"/>
    </source>
</evidence>
<dbReference type="Proteomes" id="UP000001072">
    <property type="component" value="Unassembled WGS sequence"/>
</dbReference>
<dbReference type="eggNOG" id="ENOG502RYVJ">
    <property type="taxonomic scope" value="Eukaryota"/>
</dbReference>
<organism evidence="2">
    <name type="scientific">Melampsora larici-populina (strain 98AG31 / pathotype 3-4-7)</name>
    <name type="common">Poplar leaf rust fungus</name>
    <dbReference type="NCBI Taxonomy" id="747676"/>
    <lineage>
        <taxon>Eukaryota</taxon>
        <taxon>Fungi</taxon>
        <taxon>Dikarya</taxon>
        <taxon>Basidiomycota</taxon>
        <taxon>Pucciniomycotina</taxon>
        <taxon>Pucciniomycetes</taxon>
        <taxon>Pucciniales</taxon>
        <taxon>Melampsoraceae</taxon>
        <taxon>Melampsora</taxon>
    </lineage>
</organism>
<reference evidence="2" key="1">
    <citation type="journal article" date="2011" name="Proc. Natl. Acad. Sci. U.S.A.">
        <title>Obligate biotrophy features unraveled by the genomic analysis of rust fungi.</title>
        <authorList>
            <person name="Duplessis S."/>
            <person name="Cuomo C.A."/>
            <person name="Lin Y.-C."/>
            <person name="Aerts A."/>
            <person name="Tisserant E."/>
            <person name="Veneault-Fourrey C."/>
            <person name="Joly D.L."/>
            <person name="Hacquard S."/>
            <person name="Amselem J."/>
            <person name="Cantarel B.L."/>
            <person name="Chiu R."/>
            <person name="Coutinho P.M."/>
            <person name="Feau N."/>
            <person name="Field M."/>
            <person name="Frey P."/>
            <person name="Gelhaye E."/>
            <person name="Goldberg J."/>
            <person name="Grabherr M.G."/>
            <person name="Kodira C.D."/>
            <person name="Kohler A."/>
            <person name="Kuees U."/>
            <person name="Lindquist E.A."/>
            <person name="Lucas S.M."/>
            <person name="Mago R."/>
            <person name="Mauceli E."/>
            <person name="Morin E."/>
            <person name="Murat C."/>
            <person name="Pangilinan J.L."/>
            <person name="Park R."/>
            <person name="Pearson M."/>
            <person name="Quesneville H."/>
            <person name="Rouhier N."/>
            <person name="Sakthikumar S."/>
            <person name="Salamov A.A."/>
            <person name="Schmutz J."/>
            <person name="Selles B."/>
            <person name="Shapiro H."/>
            <person name="Tanguay P."/>
            <person name="Tuskan G.A."/>
            <person name="Henrissat B."/>
            <person name="Van de Peer Y."/>
            <person name="Rouze P."/>
            <person name="Ellis J.G."/>
            <person name="Dodds P.N."/>
            <person name="Schein J.E."/>
            <person name="Zhong S."/>
            <person name="Hamelin R.C."/>
            <person name="Grigoriev I.V."/>
            <person name="Szabo L.J."/>
            <person name="Martin F."/>
        </authorList>
    </citation>
    <scope>NUCLEOTIDE SEQUENCE [LARGE SCALE GENOMIC DNA]</scope>
    <source>
        <strain evidence="2">98AG31 / pathotype 3-4-7</strain>
    </source>
</reference>
<keyword evidence="2" id="KW-1185">Reference proteome</keyword>
<dbReference type="STRING" id="747676.F4R825"/>
<name>F4R825_MELLP</name>
<proteinExistence type="predicted"/>
<dbReference type="AlphaFoldDB" id="F4R825"/>
<accession>F4R825</accession>
<dbReference type="KEGG" id="mlr:MELLADRAFT_90925"/>
<sequence length="320" mass="37022">MLQKINSLLPKIHIPSWVKRAIPVLGKASFGKLKADEWRNLFSIQLPLILIPIWSDQDYVKTSLLKNFGHLVSLVNLALKRAISPQDIQNYRHHIREYLEGSLILFQHCKLTPNHHMAIHLADCLEKYGSVRAWWSFPYERLMGSILKACHNNHIGELEITFVKNFCRAGNLSALLQDIDEFPEALKPYVDQLKGLYEPASPKPRRMSNSKLDSLGEDDLLQLIERLNRHGDDDCVWVTPKEWAAFEKDEELGYAPLPPRAQFYNRYEHKGVSFSIFEKSLNDSFVVFRSRSDEFDSFGRIEKIFVHRRAAVTAHSRVSI</sequence>
<gene>
    <name evidence="1" type="ORF">MELLADRAFT_90925</name>
</gene>
<dbReference type="HOGENOM" id="CLU_037154_0_0_1"/>
<dbReference type="PANTHER" id="PTHR46579:SF1">
    <property type="entry name" value="F5_8 TYPE C DOMAIN-CONTAINING PROTEIN"/>
    <property type="match status" value="1"/>
</dbReference>
<dbReference type="VEuPathDB" id="FungiDB:MELLADRAFT_90925"/>
<dbReference type="EMBL" id="GL883092">
    <property type="protein sequence ID" value="EGG11422.1"/>
    <property type="molecule type" value="Genomic_DNA"/>
</dbReference>
<dbReference type="GeneID" id="18935726"/>